<evidence type="ECO:0000313" key="3">
    <source>
        <dbReference type="Proteomes" id="UP000499080"/>
    </source>
</evidence>
<gene>
    <name evidence="2" type="ORF">AVEN_31895_1</name>
</gene>
<evidence type="ECO:0000313" key="2">
    <source>
        <dbReference type="EMBL" id="GBO40236.1"/>
    </source>
</evidence>
<evidence type="ECO:0000256" key="1">
    <source>
        <dbReference type="SAM" id="SignalP"/>
    </source>
</evidence>
<reference evidence="2 3" key="1">
    <citation type="journal article" date="2019" name="Sci. Rep.">
        <title>Orb-weaving spider Araneus ventricosus genome elucidates the spidroin gene catalogue.</title>
        <authorList>
            <person name="Kono N."/>
            <person name="Nakamura H."/>
            <person name="Ohtoshi R."/>
            <person name="Moran D.A.P."/>
            <person name="Shinohara A."/>
            <person name="Yoshida Y."/>
            <person name="Fujiwara M."/>
            <person name="Mori M."/>
            <person name="Tomita M."/>
            <person name="Arakawa K."/>
        </authorList>
    </citation>
    <scope>NUCLEOTIDE SEQUENCE [LARGE SCALE GENOMIC DNA]</scope>
</reference>
<dbReference type="EMBL" id="BGPR01065413">
    <property type="protein sequence ID" value="GBO40236.1"/>
    <property type="molecule type" value="Genomic_DNA"/>
</dbReference>
<accession>A0A4Y2WTX0</accession>
<organism evidence="2 3">
    <name type="scientific">Araneus ventricosus</name>
    <name type="common">Orbweaver spider</name>
    <name type="synonym">Epeira ventricosa</name>
    <dbReference type="NCBI Taxonomy" id="182803"/>
    <lineage>
        <taxon>Eukaryota</taxon>
        <taxon>Metazoa</taxon>
        <taxon>Ecdysozoa</taxon>
        <taxon>Arthropoda</taxon>
        <taxon>Chelicerata</taxon>
        <taxon>Arachnida</taxon>
        <taxon>Araneae</taxon>
        <taxon>Araneomorphae</taxon>
        <taxon>Entelegynae</taxon>
        <taxon>Araneoidea</taxon>
        <taxon>Araneidae</taxon>
        <taxon>Araneus</taxon>
    </lineage>
</organism>
<feature type="chain" id="PRO_5021202516" evidence="1">
    <location>
        <begin position="20"/>
        <end position="101"/>
    </location>
</feature>
<sequence length="101" mass="11669">MTEIFLSISLLLCNAILLAYLNMKHTSIVFNVPFQASGEIVWDWSLNFMLWLNKDYSISPGSRSPSFTTTQVTRPFDGMRFRTSTRRMRGPDPNINPLRHT</sequence>
<comment type="caution">
    <text evidence="2">The sequence shown here is derived from an EMBL/GenBank/DDBJ whole genome shotgun (WGS) entry which is preliminary data.</text>
</comment>
<keyword evidence="1" id="KW-0732">Signal</keyword>
<feature type="signal peptide" evidence="1">
    <location>
        <begin position="1"/>
        <end position="19"/>
    </location>
</feature>
<dbReference type="Proteomes" id="UP000499080">
    <property type="component" value="Unassembled WGS sequence"/>
</dbReference>
<name>A0A4Y2WTX0_ARAVE</name>
<dbReference type="AlphaFoldDB" id="A0A4Y2WTX0"/>
<protein>
    <submittedName>
        <fullName evidence="2">Uncharacterized protein</fullName>
    </submittedName>
</protein>
<proteinExistence type="predicted"/>
<keyword evidence="3" id="KW-1185">Reference proteome</keyword>